<dbReference type="Proteomes" id="UP000001542">
    <property type="component" value="Unassembled WGS sequence"/>
</dbReference>
<name>A2EEL2_TRIV3</name>
<dbReference type="KEGG" id="tva:4766829"/>
<dbReference type="AlphaFoldDB" id="A2EEL2"/>
<dbReference type="RefSeq" id="XP_001321142.1">
    <property type="nucleotide sequence ID" value="XM_001321107.1"/>
</dbReference>
<dbReference type="EMBL" id="DS113368">
    <property type="protein sequence ID" value="EAY08919.1"/>
    <property type="molecule type" value="Genomic_DNA"/>
</dbReference>
<dbReference type="VEuPathDB" id="TrichDB:TVAG_464670"/>
<evidence type="ECO:0000313" key="1">
    <source>
        <dbReference type="EMBL" id="EAY08919.1"/>
    </source>
</evidence>
<sequence length="656" mass="75384">MGEVTFDRKKFNEINDAIIAHFDAAPILSPRTKEELITIYGCPKMNVKNPDDIRPPSPSESITNTQEYLKKLARDGFVHSVDTDAFDREMMKRKNEVLQKNKKSKQQEEYENSDITSLVTQEPYLQYWINTDTVQSIVAEINKLPLREVHTNFILVSRFYNSITAFVRKAKARQTKKKLSDAMLKKQMYDFVMEARNLRKSIFDNAIRTNTIKTEDLSPDLRKEFAEAISTVELKKEEDKPKISQQQLKKIGQENEYVFLAHARATMDKFPKPYQMNEETFYPHELKSTEQKLLQNIEKLPSLASDIMRKQSRSVSQIKTPVIIQPKTKKINVISNFMPRNKETKSNSNSDDGIAKVDAVKYFLQHEDPIENRSGDITSIVGELHDMADVYLEIRDVQPEKNPFPHLQVQDYVPPKIEPKPKPTDSAVLVGDTLITDTIWNTAQMGEELSQTKVQPQNPVKEEPKEEEEVIINGITMKNLKGAQQALSMSPTFKFLMTHSIFGENKIEGIEDSIPVVKKLDEYLKRLGYSSFHKLELFKKYSTNTGDMSKIADTINFWENMALAAEKFDNAYRELKSYISIGLSIDETIGKGTKLDPLKASFKAACENLESAGQNLQTAAGDIAWVRNHSYHEFIERKKQKIDEMEKKSRQESEKK</sequence>
<accession>A2EEL2</accession>
<reference evidence="1" key="1">
    <citation type="submission" date="2006-10" db="EMBL/GenBank/DDBJ databases">
        <authorList>
            <person name="Amadeo P."/>
            <person name="Zhao Q."/>
            <person name="Wortman J."/>
            <person name="Fraser-Liggett C."/>
            <person name="Carlton J."/>
        </authorList>
    </citation>
    <scope>NUCLEOTIDE SEQUENCE</scope>
    <source>
        <strain evidence="1">G3</strain>
    </source>
</reference>
<dbReference type="InParanoid" id="A2EEL2"/>
<keyword evidence="2" id="KW-1185">Reference proteome</keyword>
<proteinExistence type="predicted"/>
<reference evidence="1" key="2">
    <citation type="journal article" date="2007" name="Science">
        <title>Draft genome sequence of the sexually transmitted pathogen Trichomonas vaginalis.</title>
        <authorList>
            <person name="Carlton J.M."/>
            <person name="Hirt R.P."/>
            <person name="Silva J.C."/>
            <person name="Delcher A.L."/>
            <person name="Schatz M."/>
            <person name="Zhao Q."/>
            <person name="Wortman J.R."/>
            <person name="Bidwell S.L."/>
            <person name="Alsmark U.C.M."/>
            <person name="Besteiro S."/>
            <person name="Sicheritz-Ponten T."/>
            <person name="Noel C.J."/>
            <person name="Dacks J.B."/>
            <person name="Foster P.G."/>
            <person name="Simillion C."/>
            <person name="Van de Peer Y."/>
            <person name="Miranda-Saavedra D."/>
            <person name="Barton G.J."/>
            <person name="Westrop G.D."/>
            <person name="Mueller S."/>
            <person name="Dessi D."/>
            <person name="Fiori P.L."/>
            <person name="Ren Q."/>
            <person name="Paulsen I."/>
            <person name="Zhang H."/>
            <person name="Bastida-Corcuera F.D."/>
            <person name="Simoes-Barbosa A."/>
            <person name="Brown M.T."/>
            <person name="Hayes R.D."/>
            <person name="Mukherjee M."/>
            <person name="Okumura C.Y."/>
            <person name="Schneider R."/>
            <person name="Smith A.J."/>
            <person name="Vanacova S."/>
            <person name="Villalvazo M."/>
            <person name="Haas B.J."/>
            <person name="Pertea M."/>
            <person name="Feldblyum T.V."/>
            <person name="Utterback T.R."/>
            <person name="Shu C.L."/>
            <person name="Osoegawa K."/>
            <person name="de Jong P.J."/>
            <person name="Hrdy I."/>
            <person name="Horvathova L."/>
            <person name="Zubacova Z."/>
            <person name="Dolezal P."/>
            <person name="Malik S.B."/>
            <person name="Logsdon J.M. Jr."/>
            <person name="Henze K."/>
            <person name="Gupta A."/>
            <person name="Wang C.C."/>
            <person name="Dunne R.L."/>
            <person name="Upcroft J.A."/>
            <person name="Upcroft P."/>
            <person name="White O."/>
            <person name="Salzberg S.L."/>
            <person name="Tang P."/>
            <person name="Chiu C.-H."/>
            <person name="Lee Y.-S."/>
            <person name="Embley T.M."/>
            <person name="Coombs G.H."/>
            <person name="Mottram J.C."/>
            <person name="Tachezy J."/>
            <person name="Fraser-Liggett C.M."/>
            <person name="Johnson P.J."/>
        </authorList>
    </citation>
    <scope>NUCLEOTIDE SEQUENCE [LARGE SCALE GENOMIC DNA]</scope>
    <source>
        <strain evidence="1">G3</strain>
    </source>
</reference>
<organism evidence="1 2">
    <name type="scientific">Trichomonas vaginalis (strain ATCC PRA-98 / G3)</name>
    <dbReference type="NCBI Taxonomy" id="412133"/>
    <lineage>
        <taxon>Eukaryota</taxon>
        <taxon>Metamonada</taxon>
        <taxon>Parabasalia</taxon>
        <taxon>Trichomonadida</taxon>
        <taxon>Trichomonadidae</taxon>
        <taxon>Trichomonas</taxon>
    </lineage>
</organism>
<evidence type="ECO:0000313" key="2">
    <source>
        <dbReference type="Proteomes" id="UP000001542"/>
    </source>
</evidence>
<gene>
    <name evidence="1" type="ORF">TVAG_464670</name>
</gene>
<protein>
    <submittedName>
        <fullName evidence="1">Uncharacterized protein</fullName>
    </submittedName>
</protein>
<dbReference type="VEuPathDB" id="TrichDB:TVAGG3_1054970"/>